<dbReference type="Pfam" id="PF00450">
    <property type="entry name" value="Peptidase_S10"/>
    <property type="match status" value="1"/>
</dbReference>
<evidence type="ECO:0000256" key="4">
    <source>
        <dbReference type="ARBA" id="ARBA00022801"/>
    </source>
</evidence>
<dbReference type="EC" id="3.4.16.-" evidence="6"/>
<dbReference type="SUPFAM" id="SSF53474">
    <property type="entry name" value="alpha/beta-Hydrolases"/>
    <property type="match status" value="1"/>
</dbReference>
<evidence type="ECO:0000256" key="6">
    <source>
        <dbReference type="RuleBase" id="RU361156"/>
    </source>
</evidence>
<proteinExistence type="inferred from homology"/>
<dbReference type="PANTHER" id="PTHR11802">
    <property type="entry name" value="SERINE PROTEASE FAMILY S10 SERINE CARBOXYPEPTIDASE"/>
    <property type="match status" value="1"/>
</dbReference>
<evidence type="ECO:0000256" key="3">
    <source>
        <dbReference type="ARBA" id="ARBA00022670"/>
    </source>
</evidence>
<dbReference type="InterPro" id="IPR029058">
    <property type="entry name" value="AB_hydrolase_fold"/>
</dbReference>
<evidence type="ECO:0000313" key="7">
    <source>
        <dbReference type="EMBL" id="KAF2436576.1"/>
    </source>
</evidence>
<keyword evidence="4 6" id="KW-0378">Hydrolase</keyword>
<comment type="caution">
    <text evidence="7">The sequence shown here is derived from an EMBL/GenBank/DDBJ whole genome shotgun (WGS) entry which is preliminary data.</text>
</comment>
<gene>
    <name evidence="7" type="ORF">EJ08DRAFT_667325</name>
</gene>
<dbReference type="Gene3D" id="3.40.50.1820">
    <property type="entry name" value="alpha/beta hydrolase"/>
    <property type="match status" value="1"/>
</dbReference>
<reference evidence="7" key="1">
    <citation type="journal article" date="2020" name="Stud. Mycol.">
        <title>101 Dothideomycetes genomes: a test case for predicting lifestyles and emergence of pathogens.</title>
        <authorList>
            <person name="Haridas S."/>
            <person name="Albert R."/>
            <person name="Binder M."/>
            <person name="Bloem J."/>
            <person name="Labutti K."/>
            <person name="Salamov A."/>
            <person name="Andreopoulos B."/>
            <person name="Baker S."/>
            <person name="Barry K."/>
            <person name="Bills G."/>
            <person name="Bluhm B."/>
            <person name="Cannon C."/>
            <person name="Castanera R."/>
            <person name="Culley D."/>
            <person name="Daum C."/>
            <person name="Ezra D."/>
            <person name="Gonzalez J."/>
            <person name="Henrissat B."/>
            <person name="Kuo A."/>
            <person name="Liang C."/>
            <person name="Lipzen A."/>
            <person name="Lutzoni F."/>
            <person name="Magnuson J."/>
            <person name="Mondo S."/>
            <person name="Nolan M."/>
            <person name="Ohm R."/>
            <person name="Pangilinan J."/>
            <person name="Park H.-J."/>
            <person name="Ramirez L."/>
            <person name="Alfaro M."/>
            <person name="Sun H."/>
            <person name="Tritt A."/>
            <person name="Yoshinaga Y."/>
            <person name="Zwiers L.-H."/>
            <person name="Turgeon B."/>
            <person name="Goodwin S."/>
            <person name="Spatafora J."/>
            <person name="Crous P."/>
            <person name="Grigoriev I."/>
        </authorList>
    </citation>
    <scope>NUCLEOTIDE SEQUENCE</scope>
    <source>
        <strain evidence="7">CBS 130266</strain>
    </source>
</reference>
<dbReference type="PRINTS" id="PR00724">
    <property type="entry name" value="CRBOXYPTASEC"/>
</dbReference>
<dbReference type="AlphaFoldDB" id="A0A9P4P369"/>
<dbReference type="GO" id="GO:0004185">
    <property type="term" value="F:serine-type carboxypeptidase activity"/>
    <property type="evidence" value="ECO:0007669"/>
    <property type="project" value="UniProtKB-UniRule"/>
</dbReference>
<dbReference type="PROSITE" id="PS00131">
    <property type="entry name" value="CARBOXYPEPT_SER_SER"/>
    <property type="match status" value="1"/>
</dbReference>
<dbReference type="PANTHER" id="PTHR11802:SF479">
    <property type="entry name" value="CARBOXYPEPTIDASE"/>
    <property type="match status" value="1"/>
</dbReference>
<comment type="similarity">
    <text evidence="1 6">Belongs to the peptidase S10 family.</text>
</comment>
<keyword evidence="2 6" id="KW-0121">Carboxypeptidase</keyword>
<dbReference type="InterPro" id="IPR001563">
    <property type="entry name" value="Peptidase_S10"/>
</dbReference>
<feature type="signal peptide" evidence="6">
    <location>
        <begin position="1"/>
        <end position="17"/>
    </location>
</feature>
<keyword evidence="8" id="KW-1185">Reference proteome</keyword>
<keyword evidence="3 6" id="KW-0645">Protease</keyword>
<evidence type="ECO:0000256" key="5">
    <source>
        <dbReference type="ARBA" id="ARBA00023180"/>
    </source>
</evidence>
<organism evidence="7 8">
    <name type="scientific">Tothia fuscella</name>
    <dbReference type="NCBI Taxonomy" id="1048955"/>
    <lineage>
        <taxon>Eukaryota</taxon>
        <taxon>Fungi</taxon>
        <taxon>Dikarya</taxon>
        <taxon>Ascomycota</taxon>
        <taxon>Pezizomycotina</taxon>
        <taxon>Dothideomycetes</taxon>
        <taxon>Pleosporomycetidae</taxon>
        <taxon>Venturiales</taxon>
        <taxon>Cylindrosympodiaceae</taxon>
        <taxon>Tothia</taxon>
    </lineage>
</organism>
<evidence type="ECO:0000256" key="2">
    <source>
        <dbReference type="ARBA" id="ARBA00022645"/>
    </source>
</evidence>
<protein>
    <recommendedName>
        <fullName evidence="6">Carboxypeptidase</fullName>
        <ecNumber evidence="6">3.4.16.-</ecNumber>
    </recommendedName>
</protein>
<name>A0A9P4P369_9PEZI</name>
<evidence type="ECO:0000313" key="8">
    <source>
        <dbReference type="Proteomes" id="UP000800235"/>
    </source>
</evidence>
<keyword evidence="5" id="KW-0325">Glycoprotein</keyword>
<evidence type="ECO:0000256" key="1">
    <source>
        <dbReference type="ARBA" id="ARBA00009431"/>
    </source>
</evidence>
<dbReference type="GO" id="GO:0006508">
    <property type="term" value="P:proteolysis"/>
    <property type="evidence" value="ECO:0007669"/>
    <property type="project" value="UniProtKB-KW"/>
</dbReference>
<accession>A0A9P4P369</accession>
<dbReference type="EMBL" id="MU007010">
    <property type="protein sequence ID" value="KAF2436576.1"/>
    <property type="molecule type" value="Genomic_DNA"/>
</dbReference>
<dbReference type="Proteomes" id="UP000800235">
    <property type="component" value="Unassembled WGS sequence"/>
</dbReference>
<dbReference type="OrthoDB" id="443318at2759"/>
<sequence>MFSSLLAIGALLNLISAVPLLNERQSSFRFLNPKTAPFQVKSLPDVPFNVGEMYSGNMPIKTGDKSRELFFVFQPNINAATDDITIWMNGGPGCSSLEGFFQENGRYVWREGEQPSVNPNSWVNLTNMLWVEQPVGTGYTVGTAIARTEEKIAQDFLGFFKNFQDTFGIKNFKVYVTGESYAGRYVPYISAAMLDAKNTQYFDLSGALVYDPCIGQYDYVQENVPVVPFVKENQEFFGFSSSFMSQIESLHESCGYADFIDKYLTFPPPGLQPQVSSRNLGRCDIFSTVNSQAQSINPCFNIYEVNQTCPTPVDVMSGKTPYFNRKDVKAAMHAPSTAEWVECSNSPVFTGGRGGPEQEGDYSLDPIQKVLPQVVEATNRVLVANGDYDMIIITNGTLLSIQNMTWNGALGFQEQLSTGIDIPSQGEMGIQHYERGLMWGQTYKSGHMGPEYQPLVSYRHLEWLLGKRESL</sequence>
<dbReference type="InterPro" id="IPR018202">
    <property type="entry name" value="Ser_caboxypep_ser_AS"/>
</dbReference>
<feature type="chain" id="PRO_5040528789" description="Carboxypeptidase" evidence="6">
    <location>
        <begin position="18"/>
        <end position="471"/>
    </location>
</feature>
<keyword evidence="6" id="KW-0732">Signal</keyword>